<feature type="compositionally biased region" description="Basic residues" evidence="10">
    <location>
        <begin position="1583"/>
        <end position="1594"/>
    </location>
</feature>
<keyword evidence="2" id="KW-0813">Transport</keyword>
<dbReference type="Pfam" id="PF01365">
    <property type="entry name" value="RYDR_ITPR"/>
    <property type="match status" value="1"/>
</dbReference>
<evidence type="ECO:0000256" key="8">
    <source>
        <dbReference type="ARBA" id="ARBA00023286"/>
    </source>
</evidence>
<dbReference type="EMBL" id="CAJPWZ010001415">
    <property type="protein sequence ID" value="CAG2214574.1"/>
    <property type="molecule type" value="Genomic_DNA"/>
</dbReference>
<dbReference type="CDD" id="cd23280">
    <property type="entry name" value="beta-trefoil_MIR_itr-1-like"/>
    <property type="match status" value="1"/>
</dbReference>
<dbReference type="InterPro" id="IPR036300">
    <property type="entry name" value="MIR_dom_sf"/>
</dbReference>
<dbReference type="InterPro" id="IPR016093">
    <property type="entry name" value="MIR_motif"/>
</dbReference>
<feature type="compositionally biased region" description="Basic and acidic residues" evidence="10">
    <location>
        <begin position="2504"/>
        <end position="2513"/>
    </location>
</feature>
<dbReference type="InterPro" id="IPR013662">
    <property type="entry name" value="RIH_assoc-dom"/>
</dbReference>
<dbReference type="GO" id="GO:0016020">
    <property type="term" value="C:membrane"/>
    <property type="evidence" value="ECO:0007669"/>
    <property type="project" value="InterPro"/>
</dbReference>
<accession>A0A8S3S1M2</accession>
<proteinExistence type="predicted"/>
<keyword evidence="4" id="KW-0677">Repeat</keyword>
<sequence length="2593" mass="298248">MHTKQIQIEQEIQKATEFPTDRFHRLCDQGKHSTDKEAENKDNEAEQKRQHGKRVRYGEVFQLRHMFTNKFVHMSTTQTSQQDKNNMKVSLHDFNAKNAQFRILPRYKVKSEGEIVQLFDQIVFESMKSPGHYFHTSESYQIDHFTFGSELNLGVERSSYTLIGSYREIPEQERFVRVRTVHFRIRVIDQHRPKSLSPSSSGITYWQIEAEHSILDGDILRWEQQVRLRHMLTRQYLCIDSKLDVSLVPDPSDPRTVFRLHSVLKERDEIQFESYARIEHMLTGCWLHALKDEDYERQISTESGKEKSMSGLRWDSAAVRKVSASSESMYDDAYTIQQVMTEDTQNFNYVAGIVPFLFNLIQDLENNPNLNAKKTHGIITALREVKLFMVVDGLPYKDRQKLMRNLRVIDLLVNLLQCPLREGDEESHMIRIFKEAYDVLHAYMIGKSRKNALYFAKYIDFFQTQFTQKGGIGLNVAQMIVELIRDKRKIVDRITEGQIATFIKLLRETENYRFLDLLQVLCVCDGVSIPNNQTYIVEHWLRGEEGSVYLTDRGQNINKRPNIVYLATERTIHWLPLHVFVDPESAEFNEDKYQFLLHQLELFKALCFGRNDLAVHVITREHGYLTWEDAYLCLTSDLLPDCIRAKYCELIIALFVDVGNNYSVLDHPNICFIYEYVGSKDSDRDQSFVSPSSQSRDSGEVVKDLVTIFPVLRDWLAEFLRQNNQMTASDIGHNQLVEQVLRLLQHLVKFGYYNDMDDVKQLLTPLLSLLDGGHDVPFPKDKAKGYTKEGQKAVNTYRASGRFEKSQEAEAVVNAKYQAMEVLDFLLTFQRNLRLKAFVTKFKHGEQNSFSEKKPLILEPLMYETYNPHEQVKKALRHQKKVIKELKEMFSNSSIFEIDSTTLVVMDLSNYKYDRMVTKSLDILNKLYSSQMDMFQLAAKAQTPEEPHFMNQNILISHGILAIVKDILSQEIDTKLVEQQYQGMKKIFSKTLWLMKLLARENKEVQEKLFQHLDTLLSVQIVPSDLALALKELFVANQSTCLKVSSKQIQKIVLLAADYQQEAPEFLELLNVLVKVDGLDLTIKRNQALVMKYIMQNYRKAAYVLDQPRDMREQILTNKREKGHLAYYVRLVDLLATCAEGENKFIESLCQTILPVQDLLWVMNHISIDNNLKKPFVKFMIWVYMKPVGNLVESGGADLQHDKDLWDFISAVAGSINQISDTMSRHSERTVSLLKSPPDFSFVADEDDPKEILHGNIFFILDAVLPFLEVFYSIFYSLDKDLYPTELDHTDTLASGFASLCESIGSLLTSPAHMKSLVATVTILISSSTAPKSANIGALDKFTQQMRLADTKSDVRKGNMEYYCTELELNAKFHTFAKNNRIIHRGHNTVQAQMKYKCKRGRISSRQILTSTPATVSQEDLDIKCLQILRTFIHQEERKLRVDWDQYASDADIKKQLANIKEVQTAINSHDFVGKVLPHIARRSDAIVREVLAFLSLMLFNANRDVQKSLLEYFLSTREEVRSLLAQHQARVKDIMSNLTSFQSSISAGKRALQMIQTYELRLKRDKMQGWSALSRAKEPLPQKKRKKSKKKKKPPENRKPPNLIHSNGISRDNSNEALLKSPDTPVEYSKDVEMVDVSLDDEKAAVELINSMDDGVGDMLEYKDDGYIELVLKLLARVCDGQNTDLQTYMREQPDNVKSFNIVGETAQFLNVVYSTVNSKTIALIIQIFSTLNEFCAGNQENRVVVYDRKVVDYINFILRAGDIADCPPEKILELRESISSLIISLIEENGPGNSQVAKEVKDTIDKEAVYRCMTSCYTLHQTDKPKLEDISKTTDGSFLQPAKSIAALGGSLLQGVMKGKNTVKDTLMDVGFSYYLILARMNDIDPHLSSHLKITPEQQKAFDFYKKNSSSIEIVKDDVLQKVNFRVKNKNYLRDQVKEKIKWTVDRSSPSNKIRDIIRWTKDIMQDISYQRKILHNPIAMMFTKGWLLWNYGAIFLSFAINLLMLITWNAQASLEDVTKTAALINGTNVSTIPWNLIADPKPKIEHMSEQNFSLTMYVLGGVHNLFSLMVLVSYFLSNHPRFPSGEEIKASFRALCGKKANKDDIKDKKQEEGSRLDAKFFSFLTFYYMVFLGMSVLGTYFHGYFFAFHLLNIVNNNQLLSGVIKAVTLNGISLLWVAILGLIVIYIYALVGFSLLRMFFNPGEYLYCSTLWQCTITVMRYGLIGDMFESVKQTNNNGYETFDSFWPLVLYHVSFFIFITTIGLNIIFGIIVDTFSELRDLKWRAESDMKDTCFICSRNSYDFEHNGKGFEHHVRNEHNMWSYVFFIIHLDSVKTSDYTALELYVSKSVGTENYEFFPMNRALCLSSIDIDSTESKIDDLLSRVTSIAMKQKEEETEKKRKIEKMKQKRWQEKHRQFMFGLSPDDNDRAEGNGDPENDTFLGPQLRISDRPLSRPPSILSLQSRRRTDTPGGTSSRKDDIDRRESELGLSQFLTSKLLKEKKAAAARDDDTPSVSDSDAGSVEGSYDIMARETSPPGSQSFDFLAQPPPLRDRAFSVPVIVTPARLLAEASRDDIDEEEEEDKEEYSTRL</sequence>
<dbReference type="PROSITE" id="PS50919">
    <property type="entry name" value="MIR"/>
    <property type="match status" value="1"/>
</dbReference>
<evidence type="ECO:0000256" key="5">
    <source>
        <dbReference type="ARBA" id="ARBA00022989"/>
    </source>
</evidence>
<keyword evidence="3 11" id="KW-0812">Transmembrane</keyword>
<evidence type="ECO:0000259" key="12">
    <source>
        <dbReference type="PROSITE" id="PS50919"/>
    </source>
</evidence>
<evidence type="ECO:0000256" key="9">
    <source>
        <dbReference type="ARBA" id="ARBA00023303"/>
    </source>
</evidence>
<dbReference type="Pfam" id="PF08709">
    <property type="entry name" value="Ins145_P3_rec"/>
    <property type="match status" value="1"/>
</dbReference>
<keyword evidence="8" id="KW-1071">Ligand-gated ion channel</keyword>
<evidence type="ECO:0000256" key="1">
    <source>
        <dbReference type="ARBA" id="ARBA00004127"/>
    </source>
</evidence>
<feature type="compositionally biased region" description="Acidic residues" evidence="10">
    <location>
        <begin position="2577"/>
        <end position="2587"/>
    </location>
</feature>
<dbReference type="InterPro" id="IPR000699">
    <property type="entry name" value="RIH_dom"/>
</dbReference>
<feature type="compositionally biased region" description="Basic and acidic residues" evidence="10">
    <location>
        <begin position="2478"/>
        <end position="2489"/>
    </location>
</feature>
<feature type="compositionally biased region" description="Basic and acidic residues" evidence="10">
    <location>
        <begin position="31"/>
        <end position="49"/>
    </location>
</feature>
<evidence type="ECO:0000256" key="7">
    <source>
        <dbReference type="ARBA" id="ARBA00023136"/>
    </source>
</evidence>
<feature type="region of interest" description="Disordered" evidence="10">
    <location>
        <begin position="2423"/>
        <end position="2489"/>
    </location>
</feature>
<evidence type="ECO:0000256" key="11">
    <source>
        <dbReference type="SAM" id="Phobius"/>
    </source>
</evidence>
<dbReference type="PANTHER" id="PTHR13715">
    <property type="entry name" value="RYANODINE RECEPTOR AND IP3 RECEPTOR"/>
    <property type="match status" value="1"/>
</dbReference>
<feature type="compositionally biased region" description="Polar residues" evidence="10">
    <location>
        <begin position="1605"/>
        <end position="1617"/>
    </location>
</feature>
<feature type="region of interest" description="Disordered" evidence="10">
    <location>
        <begin position="31"/>
        <end position="53"/>
    </location>
</feature>
<dbReference type="InterPro" id="IPR035910">
    <property type="entry name" value="RyR/IP3R_RIH_dom_sf"/>
</dbReference>
<feature type="domain" description="MIR" evidence="12">
    <location>
        <begin position="52"/>
        <end position="106"/>
    </location>
</feature>
<feature type="region of interest" description="Disordered" evidence="10">
    <location>
        <begin position="1572"/>
        <end position="1624"/>
    </location>
</feature>
<comment type="caution">
    <text evidence="13">The sequence shown here is derived from an EMBL/GenBank/DDBJ whole genome shotgun (WGS) entry which is preliminary data.</text>
</comment>
<protein>
    <recommendedName>
        <fullName evidence="12">MIR domain-containing protein</fullName>
    </recommendedName>
</protein>
<feature type="transmembrane region" description="Helical" evidence="11">
    <location>
        <begin position="2128"/>
        <end position="2154"/>
    </location>
</feature>
<evidence type="ECO:0000256" key="4">
    <source>
        <dbReference type="ARBA" id="ARBA00022737"/>
    </source>
</evidence>
<keyword evidence="9" id="KW-0407">Ion channel</keyword>
<feature type="transmembrane region" description="Helical" evidence="11">
    <location>
        <begin position="2057"/>
        <end position="2079"/>
    </location>
</feature>
<dbReference type="Gene3D" id="2.80.10.50">
    <property type="match status" value="2"/>
</dbReference>
<gene>
    <name evidence="13" type="ORF">MEDL_28404</name>
</gene>
<evidence type="ECO:0000256" key="10">
    <source>
        <dbReference type="SAM" id="MobiDB-lite"/>
    </source>
</evidence>
<dbReference type="Pfam" id="PF08454">
    <property type="entry name" value="RIH_assoc"/>
    <property type="match status" value="1"/>
</dbReference>
<dbReference type="Pfam" id="PF02815">
    <property type="entry name" value="MIR"/>
    <property type="match status" value="1"/>
</dbReference>
<evidence type="ECO:0000256" key="3">
    <source>
        <dbReference type="ARBA" id="ARBA00022692"/>
    </source>
</evidence>
<dbReference type="SUPFAM" id="SSF82109">
    <property type="entry name" value="MIR domain"/>
    <property type="match status" value="2"/>
</dbReference>
<feature type="compositionally biased region" description="Basic and acidic residues" evidence="10">
    <location>
        <begin position="2394"/>
        <end position="2403"/>
    </location>
</feature>
<reference evidence="13" key="1">
    <citation type="submission" date="2021-03" db="EMBL/GenBank/DDBJ databases">
        <authorList>
            <person name="Bekaert M."/>
        </authorList>
    </citation>
    <scope>NUCLEOTIDE SEQUENCE</scope>
</reference>
<keyword evidence="14" id="KW-1185">Reference proteome</keyword>
<organism evidence="13 14">
    <name type="scientific">Mytilus edulis</name>
    <name type="common">Blue mussel</name>
    <dbReference type="NCBI Taxonomy" id="6550"/>
    <lineage>
        <taxon>Eukaryota</taxon>
        <taxon>Metazoa</taxon>
        <taxon>Spiralia</taxon>
        <taxon>Lophotrochozoa</taxon>
        <taxon>Mollusca</taxon>
        <taxon>Bivalvia</taxon>
        <taxon>Autobranchia</taxon>
        <taxon>Pteriomorphia</taxon>
        <taxon>Mytilida</taxon>
        <taxon>Mytiloidea</taxon>
        <taxon>Mytilidae</taxon>
        <taxon>Mytilinae</taxon>
        <taxon>Mytilus</taxon>
    </lineage>
</organism>
<feature type="transmembrane region" description="Helical" evidence="11">
    <location>
        <begin position="1991"/>
        <end position="2011"/>
    </location>
</feature>
<dbReference type="Proteomes" id="UP000683360">
    <property type="component" value="Unassembled WGS sequence"/>
</dbReference>
<evidence type="ECO:0000313" key="14">
    <source>
        <dbReference type="Proteomes" id="UP000683360"/>
    </source>
</evidence>
<name>A0A8S3S1M2_MYTED</name>
<evidence type="ECO:0000256" key="2">
    <source>
        <dbReference type="ARBA" id="ARBA00022448"/>
    </source>
</evidence>
<dbReference type="Pfam" id="PF00520">
    <property type="entry name" value="Ion_trans"/>
    <property type="match status" value="1"/>
</dbReference>
<feature type="region of interest" description="Disordered" evidence="10">
    <location>
        <begin position="2504"/>
        <end position="2549"/>
    </location>
</feature>
<keyword evidence="5 11" id="KW-1133">Transmembrane helix</keyword>
<evidence type="ECO:0000256" key="6">
    <source>
        <dbReference type="ARBA" id="ARBA00023065"/>
    </source>
</evidence>
<dbReference type="InterPro" id="IPR014821">
    <property type="entry name" value="Ins145_P3_rcpt"/>
</dbReference>
<dbReference type="SUPFAM" id="SSF100909">
    <property type="entry name" value="IP3 receptor type 1 binding core, domain 2"/>
    <property type="match status" value="1"/>
</dbReference>
<dbReference type="PANTHER" id="PTHR13715:SF99">
    <property type="entry name" value="INOSITOL 1,4,5-TRISPHOSPHATE RECEPTOR-LIKE PROTEIN A"/>
    <property type="match status" value="1"/>
</dbReference>
<feature type="transmembrane region" description="Helical" evidence="11">
    <location>
        <begin position="2174"/>
        <end position="2196"/>
    </location>
</feature>
<dbReference type="Gene3D" id="1.25.10.30">
    <property type="entry name" value="IP3 receptor type 1 binding core, RIH domain"/>
    <property type="match status" value="1"/>
</dbReference>
<feature type="transmembrane region" description="Helical" evidence="11">
    <location>
        <begin position="2247"/>
        <end position="2275"/>
    </location>
</feature>
<dbReference type="SMART" id="SM00472">
    <property type="entry name" value="MIR"/>
    <property type="match status" value="2"/>
</dbReference>
<dbReference type="GO" id="GO:0012505">
    <property type="term" value="C:endomembrane system"/>
    <property type="evidence" value="ECO:0007669"/>
    <property type="project" value="UniProtKB-SubCell"/>
</dbReference>
<dbReference type="InterPro" id="IPR015925">
    <property type="entry name" value="Ryanodine_IP3_receptor"/>
</dbReference>
<dbReference type="InterPro" id="IPR005821">
    <property type="entry name" value="Ion_trans_dom"/>
</dbReference>
<dbReference type="Gene3D" id="1.10.287.70">
    <property type="match status" value="1"/>
</dbReference>
<evidence type="ECO:0000313" key="13">
    <source>
        <dbReference type="EMBL" id="CAG2214574.1"/>
    </source>
</evidence>
<feature type="region of interest" description="Disordered" evidence="10">
    <location>
        <begin position="2570"/>
        <end position="2593"/>
    </location>
</feature>
<dbReference type="GO" id="GO:0005262">
    <property type="term" value="F:calcium channel activity"/>
    <property type="evidence" value="ECO:0007669"/>
    <property type="project" value="InterPro"/>
</dbReference>
<dbReference type="OrthoDB" id="300855at2759"/>
<keyword evidence="6" id="KW-0406">Ion transport</keyword>
<comment type="subcellular location">
    <subcellularLocation>
        <location evidence="1">Endomembrane system</location>
        <topology evidence="1">Multi-pass membrane protein</topology>
    </subcellularLocation>
</comment>
<feature type="region of interest" description="Disordered" evidence="10">
    <location>
        <begin position="2394"/>
        <end position="2413"/>
    </location>
</feature>
<keyword evidence="7 11" id="KW-0472">Membrane</keyword>